<dbReference type="PIRSF" id="PIRSF015689">
    <property type="entry name" value="Actaldh_dh_actl"/>
    <property type="match status" value="1"/>
</dbReference>
<dbReference type="SUPFAM" id="SSF51735">
    <property type="entry name" value="NAD(P)-binding Rossmann-fold domains"/>
    <property type="match status" value="1"/>
</dbReference>
<dbReference type="Pfam" id="PF01118">
    <property type="entry name" value="Semialdhyde_dh"/>
    <property type="match status" value="1"/>
</dbReference>
<keyword evidence="4 5" id="KW-0520">NAD</keyword>
<dbReference type="EMBL" id="CYTK01000011">
    <property type="protein sequence ID" value="CUJ69025.1"/>
    <property type="molecule type" value="Genomic_DNA"/>
</dbReference>
<dbReference type="HAMAP" id="MF_01657">
    <property type="entry name" value="Ac_ald_DH_ac"/>
    <property type="match status" value="1"/>
</dbReference>
<reference evidence="7 8" key="1">
    <citation type="submission" date="2015-09" db="EMBL/GenBank/DDBJ databases">
        <authorList>
            <consortium name="Pathogen Informatics"/>
        </authorList>
    </citation>
    <scope>NUCLEOTIDE SEQUENCE [LARGE SCALE GENOMIC DNA]</scope>
    <source>
        <strain evidence="7 8">2789STDY5608625</strain>
    </source>
</reference>
<keyword evidence="3 5" id="KW-0560">Oxidoreductase</keyword>
<feature type="binding site" evidence="5">
    <location>
        <position position="279"/>
    </location>
    <ligand>
        <name>NAD(+)</name>
        <dbReference type="ChEBI" id="CHEBI:57540"/>
    </ligand>
</feature>
<evidence type="ECO:0000313" key="8">
    <source>
        <dbReference type="Proteomes" id="UP000044098"/>
    </source>
</evidence>
<dbReference type="SUPFAM" id="SSF55347">
    <property type="entry name" value="Glyceraldehyde-3-phosphate dehydrogenase-like, C-terminal domain"/>
    <property type="match status" value="1"/>
</dbReference>
<dbReference type="Pfam" id="PF09290">
    <property type="entry name" value="AcetDehyd-dimer"/>
    <property type="match status" value="1"/>
</dbReference>
<organism evidence="7 8">
    <name type="scientific">Achromobacter aegrifaciens</name>
    <dbReference type="NCBI Taxonomy" id="1287736"/>
    <lineage>
        <taxon>Bacteria</taxon>
        <taxon>Pseudomonadati</taxon>
        <taxon>Pseudomonadota</taxon>
        <taxon>Betaproteobacteria</taxon>
        <taxon>Burkholderiales</taxon>
        <taxon>Alcaligenaceae</taxon>
        <taxon>Achromobacter</taxon>
    </lineage>
</organism>
<dbReference type="RefSeq" id="WP_054457894.1">
    <property type="nucleotide sequence ID" value="NZ_CYTK01000011.1"/>
</dbReference>
<dbReference type="GO" id="GO:0051287">
    <property type="term" value="F:NAD binding"/>
    <property type="evidence" value="ECO:0007669"/>
    <property type="project" value="UniProtKB-UniRule"/>
</dbReference>
<evidence type="ECO:0000256" key="4">
    <source>
        <dbReference type="ARBA" id="ARBA00023027"/>
    </source>
</evidence>
<sequence length="304" mass="32340">MIEQEHSQRSRRGEGRIPVAILGSGNIGSDLMYKLRRNSMFDLRLVAGIDPTSEGLARAKEMGYSTSADGIDAVLEEGVEVVFEATSARAHQAHAPKLKDAGIFAIDLTPAKVGPSIVPCVNIDKASLEGNVNLISCAAQATVPLVYGVSRAARTSYAEIVATVASKSIGPGTRQNIEEFTLTTQKALMEVGGAGRSKALIVVNPADPPLIMRNTVYAVVDEDADDDAVKASVFEMVAQVQKYVPGYRLTVEPFRRGDHFMIGVEVEGAGDFLPAYAGNLDIINAAAIAVAEHYGNDAIARRLV</sequence>
<dbReference type="InterPro" id="IPR015426">
    <property type="entry name" value="Acetylaldehyde_DH_C"/>
</dbReference>
<dbReference type="GO" id="GO:0008774">
    <property type="term" value="F:acetaldehyde dehydrogenase (acetylating) activity"/>
    <property type="evidence" value="ECO:0007669"/>
    <property type="project" value="UniProtKB-UniRule"/>
</dbReference>
<dbReference type="Gene3D" id="3.30.360.10">
    <property type="entry name" value="Dihydrodipicolinate Reductase, domain 2"/>
    <property type="match status" value="1"/>
</dbReference>
<keyword evidence="2 5" id="KW-0058">Aromatic hydrocarbons catabolism</keyword>
<dbReference type="CDD" id="cd23933">
    <property type="entry name" value="ALDH_C"/>
    <property type="match status" value="1"/>
</dbReference>
<feature type="active site" description="Acyl-thioester intermediate" evidence="5">
    <location>
        <position position="137"/>
    </location>
</feature>
<dbReference type="InterPro" id="IPR000534">
    <property type="entry name" value="Semialdehyde_DH_NAD-bd"/>
</dbReference>
<dbReference type="Proteomes" id="UP000044098">
    <property type="component" value="Unassembled WGS sequence"/>
</dbReference>
<evidence type="ECO:0000256" key="5">
    <source>
        <dbReference type="HAMAP-Rule" id="MF_01657"/>
    </source>
</evidence>
<gene>
    <name evidence="7" type="primary">bphJ</name>
    <name evidence="7" type="ORF">ERS370000_05296</name>
</gene>
<evidence type="ECO:0000256" key="1">
    <source>
        <dbReference type="ARBA" id="ARBA00009244"/>
    </source>
</evidence>
<comment type="catalytic activity">
    <reaction evidence="5">
        <text>acetaldehyde + NAD(+) + CoA = acetyl-CoA + NADH + H(+)</text>
        <dbReference type="Rhea" id="RHEA:23288"/>
        <dbReference type="ChEBI" id="CHEBI:15343"/>
        <dbReference type="ChEBI" id="CHEBI:15378"/>
        <dbReference type="ChEBI" id="CHEBI:57287"/>
        <dbReference type="ChEBI" id="CHEBI:57288"/>
        <dbReference type="ChEBI" id="CHEBI:57540"/>
        <dbReference type="ChEBI" id="CHEBI:57945"/>
        <dbReference type="EC" id="1.2.1.10"/>
    </reaction>
</comment>
<dbReference type="EC" id="1.2.1.10" evidence="5"/>
<evidence type="ECO:0000259" key="6">
    <source>
        <dbReference type="SMART" id="SM00859"/>
    </source>
</evidence>
<dbReference type="InterPro" id="IPR003361">
    <property type="entry name" value="Acetaldehyde_dehydrogenase"/>
</dbReference>
<comment type="caution">
    <text evidence="7">The sequence shown here is derived from an EMBL/GenBank/DDBJ whole genome shotgun (WGS) entry which is preliminary data.</text>
</comment>
<dbReference type="NCBIfam" id="NF006157">
    <property type="entry name" value="PRK08300.1"/>
    <property type="match status" value="1"/>
</dbReference>
<dbReference type="Gene3D" id="3.40.50.720">
    <property type="entry name" value="NAD(P)-binding Rossmann-like Domain"/>
    <property type="match status" value="1"/>
</dbReference>
<evidence type="ECO:0000256" key="2">
    <source>
        <dbReference type="ARBA" id="ARBA00022797"/>
    </source>
</evidence>
<evidence type="ECO:0000256" key="3">
    <source>
        <dbReference type="ARBA" id="ARBA00023002"/>
    </source>
</evidence>
<feature type="domain" description="Semialdehyde dehydrogenase NAD-binding" evidence="6">
    <location>
        <begin position="18"/>
        <end position="129"/>
    </location>
</feature>
<evidence type="ECO:0000313" key="7">
    <source>
        <dbReference type="EMBL" id="CUJ69025.1"/>
    </source>
</evidence>
<accession>A0AAD2J4M9</accession>
<dbReference type="InterPro" id="IPR036291">
    <property type="entry name" value="NAD(P)-bd_dom_sf"/>
</dbReference>
<comment type="similarity">
    <text evidence="1 5">Belongs to the acetaldehyde dehydrogenase family.</text>
</comment>
<proteinExistence type="inferred from homology"/>
<dbReference type="AlphaFoldDB" id="A0AAD2J4M9"/>
<feature type="binding site" evidence="5">
    <location>
        <begin position="168"/>
        <end position="176"/>
    </location>
    <ligand>
        <name>NAD(+)</name>
        <dbReference type="ChEBI" id="CHEBI:57540"/>
    </ligand>
</feature>
<dbReference type="SMART" id="SM00859">
    <property type="entry name" value="Semialdhyde_dh"/>
    <property type="match status" value="1"/>
</dbReference>
<feature type="binding site" evidence="5">
    <location>
        <begin position="24"/>
        <end position="27"/>
    </location>
    <ligand>
        <name>NAD(+)</name>
        <dbReference type="ChEBI" id="CHEBI:57540"/>
    </ligand>
</feature>
<name>A0AAD2J4M9_ACHAE</name>
<dbReference type="NCBIfam" id="TIGR03215">
    <property type="entry name" value="ac_ald_DH_ac"/>
    <property type="match status" value="1"/>
</dbReference>
<protein>
    <recommendedName>
        <fullName evidence="5">Acetaldehyde dehydrogenase</fullName>
        <ecNumber evidence="5">1.2.1.10</ecNumber>
    </recommendedName>
    <alternativeName>
        <fullName evidence="5">Acetaldehyde dehydrogenase [acetylating]</fullName>
    </alternativeName>
</protein>